<keyword evidence="6" id="KW-0472">Membrane</keyword>
<reference evidence="12 13" key="1">
    <citation type="submission" date="2020-08" db="EMBL/GenBank/DDBJ databases">
        <title>Bridging the membrane lipid divide: bacteria of the FCB group superphylum have the potential to synthesize archaeal ether lipids.</title>
        <authorList>
            <person name="Villanueva L."/>
            <person name="Von Meijenfeldt F.A.B."/>
            <person name="Westbye A.B."/>
            <person name="Yadav S."/>
            <person name="Hopmans E.C."/>
            <person name="Dutilh B.E."/>
            <person name="Sinninghe Damste J.S."/>
        </authorList>
    </citation>
    <scope>NUCLEOTIDE SEQUENCE [LARGE SCALE GENOMIC DNA]</scope>
    <source>
        <strain evidence="12">NIOZ-UU81</strain>
    </source>
</reference>
<dbReference type="InterPro" id="IPR039910">
    <property type="entry name" value="D15-like"/>
</dbReference>
<comment type="subunit">
    <text evidence="9">Interacts with TamB to form the translocation and assembly module (TAM).</text>
</comment>
<keyword evidence="4" id="KW-0812">Transmembrane</keyword>
<dbReference type="Gene3D" id="3.10.20.310">
    <property type="entry name" value="membrane protein fhac"/>
    <property type="match status" value="3"/>
</dbReference>
<feature type="domain" description="Bacterial surface antigen (D15)" evidence="10">
    <location>
        <begin position="373"/>
        <end position="544"/>
    </location>
</feature>
<name>A0A8J6N7Q2_9BACT</name>
<evidence type="ECO:0000313" key="12">
    <source>
        <dbReference type="EMBL" id="MBC8208307.1"/>
    </source>
</evidence>
<keyword evidence="5" id="KW-0732">Signal</keyword>
<evidence type="ECO:0000256" key="6">
    <source>
        <dbReference type="ARBA" id="ARBA00023136"/>
    </source>
</evidence>
<feature type="domain" description="TamA POTRA" evidence="11">
    <location>
        <begin position="8"/>
        <end position="85"/>
    </location>
</feature>
<proteinExistence type="inferred from homology"/>
<evidence type="ECO:0000259" key="10">
    <source>
        <dbReference type="Pfam" id="PF01103"/>
    </source>
</evidence>
<dbReference type="GO" id="GO:0009279">
    <property type="term" value="C:cell outer membrane"/>
    <property type="evidence" value="ECO:0007669"/>
    <property type="project" value="UniProtKB-SubCell"/>
</dbReference>
<evidence type="ECO:0000256" key="7">
    <source>
        <dbReference type="ARBA" id="ARBA00023237"/>
    </source>
</evidence>
<evidence type="ECO:0000256" key="2">
    <source>
        <dbReference type="ARBA" id="ARBA00010248"/>
    </source>
</evidence>
<evidence type="ECO:0000256" key="5">
    <source>
        <dbReference type="ARBA" id="ARBA00022729"/>
    </source>
</evidence>
<accession>A0A8J6N7Q2</accession>
<sequence length="558" mass="62486">MWADQLQVSFSGVEGEQYENVLARTTIYQQRDNPRLTNWEIRRLHVQVPREVAAALAPFGYYSPVVHGELVREQEGWSVDYVIDPGVPVLVAGIAVEVSGQGKTQLAGLDLAHYIPFRPGDIFYSSLYEQGKKKILTKVRELGFLQANLIEHEVRVHKGNYRAEIRIHLDTGPRFLFGETRIGWTGIDRDLLHRYFPHAVGEPYSLRRLVRLQTILNESGYFSDVRVLPQLDEAQDLQIPIVLSLSPVLKNRYSFGVGYGSDTGARGSIEWRNRLLNSRGHQIRSSLQLSENARGLEADYEIPIADPRTDRLIFSTSWIDEQWDETNTEFLSGVMAVQHMGPVHQIISSLEMRDETYHVGVTRGHGFFLLPTLTWTIVMAEQRINTRDGVRLSLTLRGAEQNVLSDATFFQARLGGKVILTPFEHWRLSGRFGLGATVVDEVDDLPPSLRFYSGGDQSVRGYAHKSLGPVDSSGAVIGGRYLMEASVELERLLGQKWSVAAFYDTGNAMDDTDVRLVQGVGAGVRYQLPFGRISVDLATALSEPGLPIRLHVSMGADL</sequence>
<evidence type="ECO:0000256" key="3">
    <source>
        <dbReference type="ARBA" id="ARBA00015419"/>
    </source>
</evidence>
<evidence type="ECO:0000256" key="4">
    <source>
        <dbReference type="ARBA" id="ARBA00022692"/>
    </source>
</evidence>
<dbReference type="PANTHER" id="PTHR12815">
    <property type="entry name" value="SORTING AND ASSEMBLY MACHINERY SAMM50 PROTEIN FAMILY MEMBER"/>
    <property type="match status" value="1"/>
</dbReference>
<dbReference type="AlphaFoldDB" id="A0A8J6N7Q2"/>
<dbReference type="Pfam" id="PF01103">
    <property type="entry name" value="Omp85"/>
    <property type="match status" value="1"/>
</dbReference>
<dbReference type="InterPro" id="IPR000184">
    <property type="entry name" value="Bac_surfAg_D15"/>
</dbReference>
<dbReference type="InterPro" id="IPR035243">
    <property type="entry name" value="TamA_POTRA_Dom_1"/>
</dbReference>
<evidence type="ECO:0000259" key="11">
    <source>
        <dbReference type="Pfam" id="PF17243"/>
    </source>
</evidence>
<dbReference type="PANTHER" id="PTHR12815:SF47">
    <property type="entry name" value="TRANSLOCATION AND ASSEMBLY MODULE SUBUNIT TAMA"/>
    <property type="match status" value="1"/>
</dbReference>
<evidence type="ECO:0000313" key="13">
    <source>
        <dbReference type="Proteomes" id="UP000599024"/>
    </source>
</evidence>
<evidence type="ECO:0000256" key="8">
    <source>
        <dbReference type="ARBA" id="ARBA00033063"/>
    </source>
</evidence>
<organism evidence="12 13">
    <name type="scientific">Candidatus Desulfatifera sulfidica</name>
    <dbReference type="NCBI Taxonomy" id="2841691"/>
    <lineage>
        <taxon>Bacteria</taxon>
        <taxon>Pseudomonadati</taxon>
        <taxon>Thermodesulfobacteriota</taxon>
        <taxon>Desulfobulbia</taxon>
        <taxon>Desulfobulbales</taxon>
        <taxon>Desulfobulbaceae</taxon>
        <taxon>Candidatus Desulfatifera</taxon>
    </lineage>
</organism>
<dbReference type="Proteomes" id="UP000599024">
    <property type="component" value="Unassembled WGS sequence"/>
</dbReference>
<gene>
    <name evidence="12" type="ORF">H8E79_03960</name>
</gene>
<comment type="subcellular location">
    <subcellularLocation>
        <location evidence="1">Cell outer membrane</location>
    </subcellularLocation>
</comment>
<dbReference type="EMBL" id="JACNLK010000033">
    <property type="protein sequence ID" value="MBC8208307.1"/>
    <property type="molecule type" value="Genomic_DNA"/>
</dbReference>
<dbReference type="GO" id="GO:0097347">
    <property type="term" value="C:TAM protein secretion complex"/>
    <property type="evidence" value="ECO:0007669"/>
    <property type="project" value="TreeGrafter"/>
</dbReference>
<comment type="caution">
    <text evidence="12">The sequence shown here is derived from an EMBL/GenBank/DDBJ whole genome shotgun (WGS) entry which is preliminary data.</text>
</comment>
<dbReference type="Pfam" id="PF17243">
    <property type="entry name" value="POTRA_TamA_1"/>
    <property type="match status" value="1"/>
</dbReference>
<evidence type="ECO:0000256" key="9">
    <source>
        <dbReference type="ARBA" id="ARBA00093548"/>
    </source>
</evidence>
<evidence type="ECO:0000256" key="1">
    <source>
        <dbReference type="ARBA" id="ARBA00004442"/>
    </source>
</evidence>
<dbReference type="GO" id="GO:0009306">
    <property type="term" value="P:protein secretion"/>
    <property type="evidence" value="ECO:0007669"/>
    <property type="project" value="TreeGrafter"/>
</dbReference>
<dbReference type="Gene3D" id="2.40.160.50">
    <property type="entry name" value="membrane protein fhac: a member of the omp85/tpsb transporter family"/>
    <property type="match status" value="1"/>
</dbReference>
<protein>
    <recommendedName>
        <fullName evidence="3">Translocation and assembly module subunit TamA</fullName>
    </recommendedName>
    <alternativeName>
        <fullName evidence="8">Autotransporter assembly factor TamA</fullName>
    </alternativeName>
</protein>
<comment type="similarity">
    <text evidence="2">Belongs to the TamA family.</text>
</comment>
<keyword evidence="7" id="KW-0998">Cell outer membrane</keyword>